<dbReference type="SUPFAM" id="SSF140931">
    <property type="entry name" value="Fic-like"/>
    <property type="match status" value="1"/>
</dbReference>
<dbReference type="Gene3D" id="1.10.3290.10">
    <property type="entry name" value="Fido-like domain"/>
    <property type="match status" value="1"/>
</dbReference>
<evidence type="ECO:0000259" key="3">
    <source>
        <dbReference type="PROSITE" id="PS51459"/>
    </source>
</evidence>
<evidence type="ECO:0000313" key="5">
    <source>
        <dbReference type="Proteomes" id="UP000249396"/>
    </source>
</evidence>
<name>A0A2W4QR06_9GAMM</name>
<dbReference type="Pfam" id="PF02661">
    <property type="entry name" value="Fic"/>
    <property type="match status" value="1"/>
</dbReference>
<dbReference type="InterPro" id="IPR003812">
    <property type="entry name" value="Fido"/>
</dbReference>
<proteinExistence type="predicted"/>
<sequence>MNTSLETPSRIEPCMLEAVPVGLADLIANLTTAAERLGGRLHPQTAASLADLVRVMNCYYSNLIEGHHTMPRDIERALANDLDGEDSRRNLQIEARAHIRVQRMIDRLYTEGALPEPASVDFIHWMHREFYADALEAMLQVEGGGNSLRMEPGVFRTSNEQNVMVGRHIPPDSERVETFMRHFEQRYRLAQLGKGGRIIAMAAAHHRLNYIHPFPDGNRRVSRLMSHAMGLVSGIGALGLWSVSRGLARGLQSRQEYKQMMDYADSPRQGDLDGRGNLSQKALIEFIEWFLRVCLDQVEFMAGLFELQSLATRLKNYVEIRGMKPESYPILERVLLLGEMPRGEADRVSGLKERTARQVLSGLVEDGVLGSATPKSPVSLRFPSNTVEILFPRLFAEA</sequence>
<feature type="domain" description="Fido" evidence="3">
    <location>
        <begin position="118"/>
        <end position="292"/>
    </location>
</feature>
<feature type="active site" evidence="1">
    <location>
        <position position="212"/>
    </location>
</feature>
<organism evidence="4 5">
    <name type="scientific">Candidatus Methylumidiphilus alinenensis</name>
    <dbReference type="NCBI Taxonomy" id="2202197"/>
    <lineage>
        <taxon>Bacteria</taxon>
        <taxon>Pseudomonadati</taxon>
        <taxon>Pseudomonadota</taxon>
        <taxon>Gammaproteobacteria</taxon>
        <taxon>Methylococcales</taxon>
        <taxon>Candidatus Methylumidiphilus</taxon>
    </lineage>
</organism>
<dbReference type="PROSITE" id="PS51459">
    <property type="entry name" value="FIDO"/>
    <property type="match status" value="1"/>
</dbReference>
<feature type="binding site" evidence="2">
    <location>
        <begin position="216"/>
        <end position="223"/>
    </location>
    <ligand>
        <name>ATP</name>
        <dbReference type="ChEBI" id="CHEBI:30616"/>
    </ligand>
</feature>
<gene>
    <name evidence="4" type="ORF">DM484_24165</name>
</gene>
<evidence type="ECO:0000256" key="1">
    <source>
        <dbReference type="PIRSR" id="PIRSR640198-1"/>
    </source>
</evidence>
<dbReference type="PANTHER" id="PTHR13504:SF38">
    <property type="entry name" value="FIDO DOMAIN-CONTAINING PROTEIN"/>
    <property type="match status" value="1"/>
</dbReference>
<dbReference type="EMBL" id="QJPH01000477">
    <property type="protein sequence ID" value="PZN72669.1"/>
    <property type="molecule type" value="Genomic_DNA"/>
</dbReference>
<reference evidence="4 5" key="1">
    <citation type="journal article" date="2018" name="Aquat. Microb. Ecol.">
        <title>Gammaproteobacterial methanotrophs dominate.</title>
        <authorList>
            <person name="Rissanen A.J."/>
            <person name="Saarenheimo J."/>
            <person name="Tiirola M."/>
            <person name="Peura S."/>
            <person name="Aalto S.L."/>
            <person name="Karvinen A."/>
            <person name="Nykanen H."/>
        </authorList>
    </citation>
    <scope>NUCLEOTIDE SEQUENCE [LARGE SCALE GENOMIC DNA]</scope>
    <source>
        <strain evidence="4">AMbin10</strain>
    </source>
</reference>
<dbReference type="GO" id="GO:0005524">
    <property type="term" value="F:ATP binding"/>
    <property type="evidence" value="ECO:0007669"/>
    <property type="project" value="UniProtKB-KW"/>
</dbReference>
<feature type="binding site" evidence="2">
    <location>
        <begin position="165"/>
        <end position="168"/>
    </location>
    <ligand>
        <name>ATP</name>
        <dbReference type="ChEBI" id="CHEBI:30616"/>
    </ligand>
</feature>
<comment type="caution">
    <text evidence="4">The sequence shown here is derived from an EMBL/GenBank/DDBJ whole genome shotgun (WGS) entry which is preliminary data.</text>
</comment>
<protein>
    <submittedName>
        <fullName evidence="4">Fic family protein</fullName>
    </submittedName>
</protein>
<evidence type="ECO:0000256" key="2">
    <source>
        <dbReference type="PIRSR" id="PIRSR640198-2"/>
    </source>
</evidence>
<dbReference type="AlphaFoldDB" id="A0A2W4QR06"/>
<dbReference type="PANTHER" id="PTHR13504">
    <property type="entry name" value="FIDO DOMAIN-CONTAINING PROTEIN DDB_G0283145"/>
    <property type="match status" value="1"/>
</dbReference>
<dbReference type="InterPro" id="IPR040198">
    <property type="entry name" value="Fido_containing"/>
</dbReference>
<keyword evidence="2" id="KW-0067">ATP-binding</keyword>
<accession>A0A2W4QR06</accession>
<dbReference type="Proteomes" id="UP000249396">
    <property type="component" value="Unassembled WGS sequence"/>
</dbReference>
<evidence type="ECO:0000313" key="4">
    <source>
        <dbReference type="EMBL" id="PZN72669.1"/>
    </source>
</evidence>
<dbReference type="InterPro" id="IPR036597">
    <property type="entry name" value="Fido-like_dom_sf"/>
</dbReference>
<keyword evidence="2" id="KW-0547">Nucleotide-binding</keyword>